<protein>
    <submittedName>
        <fullName evidence="3">E3 ubiquitin-protein ligase herc6</fullName>
    </submittedName>
</protein>
<dbReference type="PROSITE" id="PS50012">
    <property type="entry name" value="RCC1_3"/>
    <property type="match status" value="1"/>
</dbReference>
<dbReference type="PANTHER" id="PTHR45982">
    <property type="entry name" value="REGULATOR OF CHROMOSOME CONDENSATION"/>
    <property type="match status" value="1"/>
</dbReference>
<dbReference type="InterPro" id="IPR000408">
    <property type="entry name" value="Reg_chr_condens"/>
</dbReference>
<organism evidence="3 4">
    <name type="scientific">Tritrichomonas musculus</name>
    <dbReference type="NCBI Taxonomy" id="1915356"/>
    <lineage>
        <taxon>Eukaryota</taxon>
        <taxon>Metamonada</taxon>
        <taxon>Parabasalia</taxon>
        <taxon>Tritrichomonadida</taxon>
        <taxon>Tritrichomonadidae</taxon>
        <taxon>Tritrichomonas</taxon>
    </lineage>
</organism>
<gene>
    <name evidence="3" type="ORF">M9Y10_022083</name>
</gene>
<feature type="region of interest" description="Disordered" evidence="2">
    <location>
        <begin position="388"/>
        <end position="418"/>
    </location>
</feature>
<dbReference type="InterPro" id="IPR051553">
    <property type="entry name" value="Ran_GTPase-activating"/>
</dbReference>
<dbReference type="Proteomes" id="UP001470230">
    <property type="component" value="Unassembled WGS sequence"/>
</dbReference>
<dbReference type="Pfam" id="PF13540">
    <property type="entry name" value="RCC1_2"/>
    <property type="match status" value="1"/>
</dbReference>
<feature type="compositionally biased region" description="Basic and acidic residues" evidence="2">
    <location>
        <begin position="437"/>
        <end position="448"/>
    </location>
</feature>
<feature type="compositionally biased region" description="Polar residues" evidence="2">
    <location>
        <begin position="450"/>
        <end position="464"/>
    </location>
</feature>
<dbReference type="InterPro" id="IPR009091">
    <property type="entry name" value="RCC1/BLIP-II"/>
</dbReference>
<feature type="region of interest" description="Disordered" evidence="2">
    <location>
        <begin position="437"/>
        <end position="496"/>
    </location>
</feature>
<feature type="compositionally biased region" description="Basic and acidic residues" evidence="2">
    <location>
        <begin position="486"/>
        <end position="496"/>
    </location>
</feature>
<evidence type="ECO:0000313" key="4">
    <source>
        <dbReference type="Proteomes" id="UP001470230"/>
    </source>
</evidence>
<reference evidence="3 4" key="1">
    <citation type="submission" date="2024-04" db="EMBL/GenBank/DDBJ databases">
        <title>Tritrichomonas musculus Genome.</title>
        <authorList>
            <person name="Alves-Ferreira E."/>
            <person name="Grigg M."/>
            <person name="Lorenzi H."/>
            <person name="Galac M."/>
        </authorList>
    </citation>
    <scope>NUCLEOTIDE SEQUENCE [LARGE SCALE GENOMIC DNA]</scope>
    <source>
        <strain evidence="3 4">EAF2021</strain>
    </source>
</reference>
<dbReference type="Gene3D" id="2.130.10.30">
    <property type="entry name" value="Regulator of chromosome condensation 1/beta-lactamase-inhibitor protein II"/>
    <property type="match status" value="2"/>
</dbReference>
<evidence type="ECO:0000256" key="1">
    <source>
        <dbReference type="PROSITE-ProRule" id="PRU00235"/>
    </source>
</evidence>
<keyword evidence="4" id="KW-1185">Reference proteome</keyword>
<sequence>MKVAGANEYSQLCADSNNKSASYYPVICPPVESRLDISQALSYSVYRDHAVWITREMKAHAVGDNSNGRISGDLPKDKLSEESEFEVRDKEGNSYDIISAVCGSWYTLYLIKSLNAQERKLAYVVYNKNDGEPLFLNINGRSPIGLFGGENKSAAIDSSGSIIIVSESIFDSPDAIPQIISLPGEEKAIGVACCNNFIGALSNSGRVYLSVIQKDNSFSEFAEVPTLSGIKFIDISGTFEHCLAVSEEGRVFGLGSNYNGALGLGRKLKKADKFKEIHGIESLKIKAAFAGFNDSLFLTEDGQVLSCGNNSCGQLLSNTPPSTKFVSLPKETTIAKGATFCIAGYALSAVFVGSEPPPYSPNKKICDELFEKQRVFVQKLLEAGMQIDIPPINQSESQTQTKNDQADAETNADDQGPLEETITQTIDRAVKHDDAETQPIEDPKHDDASVQPQKNPLQINQDPANTIEMKATENLRNEAPPPPAPEPEKSKCCLLI</sequence>
<dbReference type="SUPFAM" id="SSF50985">
    <property type="entry name" value="RCC1/BLIP-II"/>
    <property type="match status" value="1"/>
</dbReference>
<evidence type="ECO:0000313" key="3">
    <source>
        <dbReference type="EMBL" id="KAK8893656.1"/>
    </source>
</evidence>
<feature type="compositionally biased region" description="Polar residues" evidence="2">
    <location>
        <begin position="392"/>
        <end position="403"/>
    </location>
</feature>
<comment type="caution">
    <text evidence="3">The sequence shown here is derived from an EMBL/GenBank/DDBJ whole genome shotgun (WGS) entry which is preliminary data.</text>
</comment>
<accession>A0ABR2KS63</accession>
<evidence type="ECO:0000256" key="2">
    <source>
        <dbReference type="SAM" id="MobiDB-lite"/>
    </source>
</evidence>
<dbReference type="EMBL" id="JAPFFF010000003">
    <property type="protein sequence ID" value="KAK8893656.1"/>
    <property type="molecule type" value="Genomic_DNA"/>
</dbReference>
<name>A0ABR2KS63_9EUKA</name>
<dbReference type="PANTHER" id="PTHR45982:SF1">
    <property type="entry name" value="REGULATOR OF CHROMOSOME CONDENSATION"/>
    <property type="match status" value="1"/>
</dbReference>
<feature type="repeat" description="RCC1" evidence="1">
    <location>
        <begin position="249"/>
        <end position="301"/>
    </location>
</feature>
<proteinExistence type="predicted"/>